<name>A0A1R3X2W3_9BACT</name>
<sequence>MKKLFLIPILFALFLTSCDDDKDEKLDPPVSQTDAQMRGDWTNTMIKRVYYSMEDEVMFTDSVQYQTTFSFNGKQLTVTVPGGQPEVMNYSFPDPNDSTLIELQRGSDRGRYNVVSISGSQMTWMEEKAWAGFPEEAPEAEKTTSKKGVYTWRFTRKQ</sequence>
<protein>
    <recommendedName>
        <fullName evidence="3">Lipocalin-like domain-containing protein</fullName>
    </recommendedName>
</protein>
<accession>A0A1R3X2W3</accession>
<evidence type="ECO:0000313" key="2">
    <source>
        <dbReference type="Proteomes" id="UP000187181"/>
    </source>
</evidence>
<reference evidence="2" key="1">
    <citation type="submission" date="2017-01" db="EMBL/GenBank/DDBJ databases">
        <authorList>
            <person name="Varghese N."/>
            <person name="Submissions S."/>
        </authorList>
    </citation>
    <scope>NUCLEOTIDE SEQUENCE [LARGE SCALE GENOMIC DNA]</scope>
    <source>
        <strain evidence="2">LP100</strain>
    </source>
</reference>
<dbReference type="PROSITE" id="PS51257">
    <property type="entry name" value="PROKAR_LIPOPROTEIN"/>
    <property type="match status" value="1"/>
</dbReference>
<keyword evidence="2" id="KW-1185">Reference proteome</keyword>
<gene>
    <name evidence="1" type="ORF">SAMN05444128_1473</name>
</gene>
<dbReference type="OrthoDB" id="851883at2"/>
<proteinExistence type="predicted"/>
<dbReference type="AlphaFoldDB" id="A0A1R3X2W3"/>
<evidence type="ECO:0008006" key="3">
    <source>
        <dbReference type="Google" id="ProtNLM"/>
    </source>
</evidence>
<dbReference type="EMBL" id="FTPP01000001">
    <property type="protein sequence ID" value="SIT84978.1"/>
    <property type="molecule type" value="Genomic_DNA"/>
</dbReference>
<evidence type="ECO:0000313" key="1">
    <source>
        <dbReference type="EMBL" id="SIT84978.1"/>
    </source>
</evidence>
<dbReference type="Proteomes" id="UP000187181">
    <property type="component" value="Unassembled WGS sequence"/>
</dbReference>
<organism evidence="1 2">
    <name type="scientific">Pontibacter indicus</name>
    <dbReference type="NCBI Taxonomy" id="1317125"/>
    <lineage>
        <taxon>Bacteria</taxon>
        <taxon>Pseudomonadati</taxon>
        <taxon>Bacteroidota</taxon>
        <taxon>Cytophagia</taxon>
        <taxon>Cytophagales</taxon>
        <taxon>Hymenobacteraceae</taxon>
        <taxon>Pontibacter</taxon>
    </lineage>
</organism>
<dbReference type="RefSeq" id="WP_076667038.1">
    <property type="nucleotide sequence ID" value="NZ_FTPP01000001.1"/>
</dbReference>